<evidence type="ECO:0000256" key="1">
    <source>
        <dbReference type="SAM" id="MobiDB-lite"/>
    </source>
</evidence>
<dbReference type="Proteomes" id="UP001166784">
    <property type="component" value="Unassembled WGS sequence"/>
</dbReference>
<dbReference type="EMBL" id="JAKWJU010000002">
    <property type="protein sequence ID" value="MCH6159918.1"/>
    <property type="molecule type" value="Genomic_DNA"/>
</dbReference>
<reference evidence="2" key="2">
    <citation type="journal article" date="2023" name="Int. J. Syst. Evol. Microbiol.">
        <title>Streptomyces marispadix sp. nov., isolated from marine beach sediment of the Northern Coast of Portugal.</title>
        <authorList>
            <person name="dos Santos J.D.N."/>
            <person name="Vitorino I.R."/>
            <person name="Kallscheuer N."/>
            <person name="Srivastava A."/>
            <person name="Krautwurst S."/>
            <person name="Marz M."/>
            <person name="Jogler C."/>
            <person name="Lobo Da Cunha A."/>
            <person name="Catita J."/>
            <person name="Goncalves H."/>
            <person name="Gonzalez I."/>
            <person name="Reyes F."/>
            <person name="Lage O.M."/>
        </authorList>
    </citation>
    <scope>NUCLEOTIDE SEQUENCE</scope>
    <source>
        <strain evidence="2">M600PL45_2</strain>
    </source>
</reference>
<evidence type="ECO:0000313" key="2">
    <source>
        <dbReference type="EMBL" id="MCH6159918.1"/>
    </source>
</evidence>
<sequence length="238" mass="26698">MRRPNWWHRSRELKRIRRESEKLFASLDLPDECDIADLCDRLSERRGRPLRLMPVSVPGAHPCGLWIMTQTVDFIVYESQTSKPHQDHIIAHELAHMVCGHRSGAGNSVDDGTARLLFPDLAPELVQKILGRGNYSSVEEREAEVTASLILERINRPVLERISAVPAEDAEAMERIERSLRRRAAVRAPADPDGEREDGDRPDDGDRSDDGDRPDTAREDGGESERSATPHPGGETTT</sequence>
<accession>A0ABS9SUE9</accession>
<comment type="caution">
    <text evidence="2">The sequence shown here is derived from an EMBL/GenBank/DDBJ whole genome shotgun (WGS) entry which is preliminary data.</text>
</comment>
<feature type="region of interest" description="Disordered" evidence="1">
    <location>
        <begin position="182"/>
        <end position="238"/>
    </location>
</feature>
<dbReference type="RefSeq" id="WP_241057898.1">
    <property type="nucleotide sequence ID" value="NZ_JAKWJU010000002.1"/>
</dbReference>
<name>A0ABS9SUE9_9ACTN</name>
<proteinExistence type="predicted"/>
<reference evidence="2" key="1">
    <citation type="submission" date="2022-03" db="EMBL/GenBank/DDBJ databases">
        <authorList>
            <person name="Santos J.D.N."/>
            <person name="Kallscheuer N."/>
            <person name="Jogler C."/>
            <person name="Lage O.M."/>
        </authorList>
    </citation>
    <scope>NUCLEOTIDE SEQUENCE</scope>
    <source>
        <strain evidence="2">M600PL45_2</strain>
    </source>
</reference>
<keyword evidence="3" id="KW-1185">Reference proteome</keyword>
<organism evidence="2 3">
    <name type="scientific">Streptomyces marispadix</name>
    <dbReference type="NCBI Taxonomy" id="2922868"/>
    <lineage>
        <taxon>Bacteria</taxon>
        <taxon>Bacillati</taxon>
        <taxon>Actinomycetota</taxon>
        <taxon>Actinomycetes</taxon>
        <taxon>Kitasatosporales</taxon>
        <taxon>Streptomycetaceae</taxon>
        <taxon>Streptomyces</taxon>
    </lineage>
</organism>
<protein>
    <submittedName>
        <fullName evidence="2">Toxin</fullName>
    </submittedName>
</protein>
<evidence type="ECO:0000313" key="3">
    <source>
        <dbReference type="Proteomes" id="UP001166784"/>
    </source>
</evidence>
<gene>
    <name evidence="2" type="ORF">MMA15_05635</name>
</gene>
<feature type="compositionally biased region" description="Basic and acidic residues" evidence="1">
    <location>
        <begin position="198"/>
        <end position="228"/>
    </location>
</feature>